<name>A0ABQ1XQ61_9SPHI</name>
<comment type="caution">
    <text evidence="1">The sequence shown here is derived from an EMBL/GenBank/DDBJ whole genome shotgun (WGS) entry which is preliminary data.</text>
</comment>
<dbReference type="SUPFAM" id="SSF88874">
    <property type="entry name" value="Receptor-binding domain of short tail fibre protein gp12"/>
    <property type="match status" value="1"/>
</dbReference>
<dbReference type="Proteomes" id="UP000642938">
    <property type="component" value="Unassembled WGS sequence"/>
</dbReference>
<sequence>MTNTNSFSHDLRTYYLSETFKSDMKSGKWGASLTIPIKGVPFSIGANDSEDKFTELKTKLLSITELNIGAENAQMLLQSVPNTNLYEAYVNCVTKNGQNNLYGFIQGTNVETEDAVVFTIHYRPSSPGDSMPKVTSFNVYPTSALLSGKLDAGESLKGFTTLVTCKRPANEDVILTIQTDRGSFSSKASAQDNMTSTKEFPIGTIITSYLNYEQFNTVTKNHDKSPGGIFTSNKSKWAPCDGRPVPNSKFQILTSQVNVPDLRGMFVRGLNIFDPYQPVPAVAKEKSDPDTRVVGGYQGDAFQGHKHLNRDNIGVMIADKQAANSPRQRYTVEGTAAVNTEGKIPAGYGEPRVSTETRPKNISVYYYIKIN</sequence>
<reference evidence="2" key="1">
    <citation type="journal article" date="2019" name="Int. J. Syst. Evol. Microbiol.">
        <title>The Global Catalogue of Microorganisms (GCM) 10K type strain sequencing project: providing services to taxonomists for standard genome sequencing and annotation.</title>
        <authorList>
            <consortium name="The Broad Institute Genomics Platform"/>
            <consortium name="The Broad Institute Genome Sequencing Center for Infectious Disease"/>
            <person name="Wu L."/>
            <person name="Ma J."/>
        </authorList>
    </citation>
    <scope>NUCLEOTIDE SEQUENCE [LARGE SCALE GENOMIC DNA]</scope>
    <source>
        <strain evidence="2">CGMCC 1.15287</strain>
    </source>
</reference>
<protein>
    <recommendedName>
        <fullName evidence="3">Phage Tail Collar Domain</fullName>
    </recommendedName>
</protein>
<gene>
    <name evidence="1" type="ORF">GCM10007422_12870</name>
</gene>
<accession>A0ABQ1XQ61</accession>
<organism evidence="1 2">
    <name type="scientific">Pedobacter zeae</name>
    <dbReference type="NCBI Taxonomy" id="1737356"/>
    <lineage>
        <taxon>Bacteria</taxon>
        <taxon>Pseudomonadati</taxon>
        <taxon>Bacteroidota</taxon>
        <taxon>Sphingobacteriia</taxon>
        <taxon>Sphingobacteriales</taxon>
        <taxon>Sphingobacteriaceae</taxon>
        <taxon>Pedobacter</taxon>
    </lineage>
</organism>
<proteinExistence type="predicted"/>
<dbReference type="EMBL" id="BMHZ01000002">
    <property type="protein sequence ID" value="GGG99838.1"/>
    <property type="molecule type" value="Genomic_DNA"/>
</dbReference>
<evidence type="ECO:0000313" key="2">
    <source>
        <dbReference type="Proteomes" id="UP000642938"/>
    </source>
</evidence>
<evidence type="ECO:0000313" key="1">
    <source>
        <dbReference type="EMBL" id="GGG99838.1"/>
    </source>
</evidence>
<keyword evidence="2" id="KW-1185">Reference proteome</keyword>
<evidence type="ECO:0008006" key="3">
    <source>
        <dbReference type="Google" id="ProtNLM"/>
    </source>
</evidence>